<dbReference type="Proteomes" id="UP001575105">
    <property type="component" value="Unassembled WGS sequence"/>
</dbReference>
<keyword evidence="1 4" id="KW-0963">Cytoplasm</keyword>
<keyword evidence="4" id="KW-0143">Chaperone</keyword>
<dbReference type="SUPFAM" id="SSF141457">
    <property type="entry name" value="BH3618-like"/>
    <property type="match status" value="1"/>
</dbReference>
<dbReference type="RefSeq" id="WP_425345924.1">
    <property type="nucleotide sequence ID" value="NZ_JBGUBD010000006.1"/>
</dbReference>
<proteinExistence type="inferred from homology"/>
<dbReference type="EMBL" id="JBGUBD010000006">
    <property type="protein sequence ID" value="MFA9479007.1"/>
    <property type="molecule type" value="Genomic_DNA"/>
</dbReference>
<evidence type="ECO:0000256" key="4">
    <source>
        <dbReference type="HAMAP-Rule" id="MF_01185"/>
    </source>
</evidence>
<dbReference type="InterPro" id="IPR003775">
    <property type="entry name" value="Flagellar_assembly_factor_FliW"/>
</dbReference>
<accession>A0ABV4U849</accession>
<evidence type="ECO:0000313" key="5">
    <source>
        <dbReference type="EMBL" id="MFA9479007.1"/>
    </source>
</evidence>
<reference evidence="5 6" key="1">
    <citation type="submission" date="2024-08" db="EMBL/GenBank/DDBJ databases">
        <title>Whole-genome sequencing of halo(alkali)philic microorganisms from hypersaline lakes.</title>
        <authorList>
            <person name="Sorokin D.Y."/>
            <person name="Merkel A.Y."/>
            <person name="Messina E."/>
            <person name="Yakimov M."/>
        </authorList>
    </citation>
    <scope>NUCLEOTIDE SEQUENCE [LARGE SCALE GENOMIC DNA]</scope>
    <source>
        <strain evidence="5 6">AB-hyl4</strain>
    </source>
</reference>
<dbReference type="HAMAP" id="MF_01185">
    <property type="entry name" value="FliW"/>
    <property type="match status" value="1"/>
</dbReference>
<evidence type="ECO:0000256" key="3">
    <source>
        <dbReference type="ARBA" id="ARBA00022845"/>
    </source>
</evidence>
<comment type="caution">
    <text evidence="5">The sequence shown here is derived from an EMBL/GenBank/DDBJ whole genome shotgun (WGS) entry which is preliminary data.</text>
</comment>
<dbReference type="PANTHER" id="PTHR39190:SF1">
    <property type="entry name" value="FLAGELLAR ASSEMBLY FACTOR FLIW"/>
    <property type="match status" value="1"/>
</dbReference>
<dbReference type="PANTHER" id="PTHR39190">
    <property type="entry name" value="FLAGELLAR ASSEMBLY FACTOR FLIW"/>
    <property type="match status" value="1"/>
</dbReference>
<comment type="subunit">
    <text evidence="4">Interacts with translational regulator CsrA and flagellin(s).</text>
</comment>
<gene>
    <name evidence="4 5" type="primary">fliW</name>
    <name evidence="5" type="ORF">ACERK3_11995</name>
</gene>
<comment type="similarity">
    <text evidence="4">Belongs to the FliW family.</text>
</comment>
<keyword evidence="2 4" id="KW-1005">Bacterial flagellum biogenesis</keyword>
<dbReference type="Pfam" id="PF02623">
    <property type="entry name" value="FliW"/>
    <property type="match status" value="1"/>
</dbReference>
<organism evidence="5 6">
    <name type="scientific">Natronomicrosphaera hydrolytica</name>
    <dbReference type="NCBI Taxonomy" id="3242702"/>
    <lineage>
        <taxon>Bacteria</taxon>
        <taxon>Pseudomonadati</taxon>
        <taxon>Planctomycetota</taxon>
        <taxon>Phycisphaerae</taxon>
        <taxon>Phycisphaerales</taxon>
        <taxon>Phycisphaeraceae</taxon>
        <taxon>Natronomicrosphaera</taxon>
    </lineage>
</organism>
<keyword evidence="5" id="KW-0969">Cilium</keyword>
<dbReference type="InterPro" id="IPR024046">
    <property type="entry name" value="Flagellar_assmbl_FliW_dom_sf"/>
</dbReference>
<comment type="function">
    <text evidence="4">Acts as an anti-CsrA protein, binds CsrA and prevents it from repressing translation of its target genes, one of which is flagellin. Binds to flagellin and participates in the assembly of the flagellum.</text>
</comment>
<keyword evidence="5" id="KW-0966">Cell projection</keyword>
<dbReference type="Gene3D" id="2.30.290.10">
    <property type="entry name" value="BH3618-like"/>
    <property type="match status" value="1"/>
</dbReference>
<keyword evidence="6" id="KW-1185">Reference proteome</keyword>
<name>A0ABV4U849_9BACT</name>
<keyword evidence="5" id="KW-0282">Flagellum</keyword>
<comment type="subcellular location">
    <subcellularLocation>
        <location evidence="4">Cytoplasm</location>
    </subcellularLocation>
</comment>
<evidence type="ECO:0000256" key="2">
    <source>
        <dbReference type="ARBA" id="ARBA00022795"/>
    </source>
</evidence>
<evidence type="ECO:0000256" key="1">
    <source>
        <dbReference type="ARBA" id="ARBA00022490"/>
    </source>
</evidence>
<keyword evidence="3 4" id="KW-0810">Translation regulation</keyword>
<protein>
    <recommendedName>
        <fullName evidence="4">Flagellar assembly factor FliW</fullName>
    </recommendedName>
</protein>
<evidence type="ECO:0000313" key="6">
    <source>
        <dbReference type="Proteomes" id="UP001575105"/>
    </source>
</evidence>
<sequence>MRIETSRFGSVEVDEARTIRFTKGLLGFPGYTDYVLLEAGDESYFWWLQSTQSPELAFVVTDPSLFVPTYRVPVREPQLDDLGAGSPDEVQVFVIVNKRDGMLTGNLQGPLVVSVHQRLGEQLVLSDRRFTTRVPLMELAGKVRAASA</sequence>